<dbReference type="OrthoDB" id="9806522at2"/>
<dbReference type="SUPFAM" id="SSF161111">
    <property type="entry name" value="Cation efflux protein transmembrane domain-like"/>
    <property type="match status" value="1"/>
</dbReference>
<dbReference type="Gene3D" id="1.20.1510.10">
    <property type="entry name" value="Cation efflux protein transmembrane domain"/>
    <property type="match status" value="1"/>
</dbReference>
<evidence type="ECO:0000256" key="6">
    <source>
        <dbReference type="ARBA" id="ARBA00022906"/>
    </source>
</evidence>
<evidence type="ECO:0000256" key="8">
    <source>
        <dbReference type="ARBA" id="ARBA00023136"/>
    </source>
</evidence>
<dbReference type="FunFam" id="1.20.1510.10:FF:000006">
    <property type="entry name" value="Divalent cation efflux transporter"/>
    <property type="match status" value="1"/>
</dbReference>
<feature type="transmembrane region" description="Helical" evidence="9">
    <location>
        <begin position="86"/>
        <end position="104"/>
    </location>
</feature>
<keyword evidence="13" id="KW-1185">Reference proteome</keyword>
<dbReference type="InterPro" id="IPR036837">
    <property type="entry name" value="Cation_efflux_CTD_sf"/>
</dbReference>
<evidence type="ECO:0000256" key="3">
    <source>
        <dbReference type="ARBA" id="ARBA00022448"/>
    </source>
</evidence>
<dbReference type="InterPro" id="IPR058533">
    <property type="entry name" value="Cation_efflux_TM"/>
</dbReference>
<dbReference type="STRING" id="233100.SAMN05216526_1712"/>
<evidence type="ECO:0000256" key="1">
    <source>
        <dbReference type="ARBA" id="ARBA00004141"/>
    </source>
</evidence>
<evidence type="ECO:0000256" key="4">
    <source>
        <dbReference type="ARBA" id="ARBA00022496"/>
    </source>
</evidence>
<dbReference type="PANTHER" id="PTHR43840">
    <property type="entry name" value="MITOCHONDRIAL METAL TRANSPORTER 1-RELATED"/>
    <property type="match status" value="1"/>
</dbReference>
<evidence type="ECO:0000256" key="7">
    <source>
        <dbReference type="ARBA" id="ARBA00022989"/>
    </source>
</evidence>
<feature type="domain" description="Cation efflux protein transmembrane" evidence="10">
    <location>
        <begin position="19"/>
        <end position="212"/>
    </location>
</feature>
<dbReference type="AlphaFoldDB" id="A0A1R3W537"/>
<evidence type="ECO:0000256" key="9">
    <source>
        <dbReference type="SAM" id="Phobius"/>
    </source>
</evidence>
<dbReference type="GO" id="GO:0006829">
    <property type="term" value="P:zinc ion transport"/>
    <property type="evidence" value="ECO:0007669"/>
    <property type="project" value="UniProtKB-KW"/>
</dbReference>
<feature type="transmembrane region" description="Helical" evidence="9">
    <location>
        <begin position="116"/>
        <end position="133"/>
    </location>
</feature>
<feature type="transmembrane region" description="Helical" evidence="9">
    <location>
        <begin position="20"/>
        <end position="39"/>
    </location>
</feature>
<keyword evidence="7 9" id="KW-1133">Transmembrane helix</keyword>
<keyword evidence="6" id="KW-0864">Zinc transport</keyword>
<feature type="transmembrane region" description="Helical" evidence="9">
    <location>
        <begin position="164"/>
        <end position="181"/>
    </location>
</feature>
<name>A0A1R3W537_9GAMM</name>
<dbReference type="Gene3D" id="3.30.70.1350">
    <property type="entry name" value="Cation efflux protein, cytoplasmic domain"/>
    <property type="match status" value="1"/>
</dbReference>
<dbReference type="InterPro" id="IPR027469">
    <property type="entry name" value="Cation_efflux_TMD_sf"/>
</dbReference>
<keyword evidence="6" id="KW-0406">Ion transport</keyword>
<reference evidence="12 13" key="1">
    <citation type="submission" date="2017-01" db="EMBL/GenBank/DDBJ databases">
        <authorList>
            <person name="Mah S.A."/>
            <person name="Swanson W.J."/>
            <person name="Moy G.W."/>
            <person name="Vacquier V.D."/>
        </authorList>
    </citation>
    <scope>NUCLEOTIDE SEQUENCE [LARGE SCALE GENOMIC DNA]</scope>
    <source>
        <strain evidence="12 13">M9</strain>
    </source>
</reference>
<feature type="domain" description="Cation efflux protein cytoplasmic" evidence="11">
    <location>
        <begin position="217"/>
        <end position="294"/>
    </location>
</feature>
<dbReference type="RefSeq" id="WP_076756110.1">
    <property type="nucleotide sequence ID" value="NZ_CP023018.1"/>
</dbReference>
<keyword evidence="8 9" id="KW-0472">Membrane</keyword>
<feature type="transmembrane region" description="Helical" evidence="9">
    <location>
        <begin position="187"/>
        <end position="205"/>
    </location>
</feature>
<keyword evidence="6" id="KW-0862">Zinc</keyword>
<dbReference type="Pfam" id="PF16916">
    <property type="entry name" value="ZT_dimer"/>
    <property type="match status" value="1"/>
</dbReference>
<evidence type="ECO:0000313" key="13">
    <source>
        <dbReference type="Proteomes" id="UP000223759"/>
    </source>
</evidence>
<comment type="subcellular location">
    <subcellularLocation>
        <location evidence="1">Membrane</location>
        <topology evidence="1">Multi-pass membrane protein</topology>
    </subcellularLocation>
</comment>
<accession>A0A1R3W537</accession>
<organism evidence="12 13">
    <name type="scientific">Ectothiorhodosinus mongolicus</name>
    <dbReference type="NCBI Taxonomy" id="233100"/>
    <lineage>
        <taxon>Bacteria</taxon>
        <taxon>Pseudomonadati</taxon>
        <taxon>Pseudomonadota</taxon>
        <taxon>Gammaproteobacteria</taxon>
        <taxon>Chromatiales</taxon>
        <taxon>Ectothiorhodospiraceae</taxon>
        <taxon>Ectothiorhodosinus</taxon>
    </lineage>
</organism>
<protein>
    <submittedName>
        <fullName evidence="12">Cation diffusion facilitator family transporter</fullName>
    </submittedName>
</protein>
<keyword evidence="5 9" id="KW-0812">Transmembrane</keyword>
<evidence type="ECO:0000256" key="2">
    <source>
        <dbReference type="ARBA" id="ARBA00010212"/>
    </source>
</evidence>
<keyword evidence="3" id="KW-0813">Transport</keyword>
<keyword evidence="4" id="KW-0410">Iron transport</keyword>
<dbReference type="NCBIfam" id="TIGR01297">
    <property type="entry name" value="CDF"/>
    <property type="match status" value="1"/>
</dbReference>
<dbReference type="Proteomes" id="UP000223759">
    <property type="component" value="Unassembled WGS sequence"/>
</dbReference>
<dbReference type="GO" id="GO:0008324">
    <property type="term" value="F:monoatomic cation transmembrane transporter activity"/>
    <property type="evidence" value="ECO:0007669"/>
    <property type="project" value="InterPro"/>
</dbReference>
<dbReference type="EMBL" id="FTPK01000003">
    <property type="protein sequence ID" value="SIT72698.1"/>
    <property type="molecule type" value="Genomic_DNA"/>
</dbReference>
<dbReference type="InterPro" id="IPR027470">
    <property type="entry name" value="Cation_efflux_CTD"/>
</dbReference>
<dbReference type="PANTHER" id="PTHR43840:SF15">
    <property type="entry name" value="MITOCHONDRIAL METAL TRANSPORTER 1-RELATED"/>
    <property type="match status" value="1"/>
</dbReference>
<gene>
    <name evidence="12" type="ORF">SAMN05216526_1712</name>
</gene>
<dbReference type="SUPFAM" id="SSF160240">
    <property type="entry name" value="Cation efflux protein cytoplasmic domain-like"/>
    <property type="match status" value="1"/>
</dbReference>
<dbReference type="GO" id="GO:0016020">
    <property type="term" value="C:membrane"/>
    <property type="evidence" value="ECO:0007669"/>
    <property type="project" value="UniProtKB-SubCell"/>
</dbReference>
<dbReference type="InterPro" id="IPR050291">
    <property type="entry name" value="CDF_Transporter"/>
</dbReference>
<evidence type="ECO:0000259" key="10">
    <source>
        <dbReference type="Pfam" id="PF01545"/>
    </source>
</evidence>
<comment type="similarity">
    <text evidence="2">Belongs to the cation diffusion facilitator (CDF) transporter (TC 2.A.4) family. FieF subfamily.</text>
</comment>
<dbReference type="Pfam" id="PF01545">
    <property type="entry name" value="Cation_efflux"/>
    <property type="match status" value="1"/>
</dbReference>
<sequence>MSRHTEAETRYQSTRRVTLVGAFTNGALAFLQILGGLLVQSQALIADGLHTLSDLASDFLVVFAARKASAPADQDHPYGHGRIETLTTVLLGLVLLGVALGILIDASNRLMEPETLLAPGPIALLLAATAIIAKETLYRYTVRIAKSISSGMLLANAWHHRSDVLSSVVVLIGIGATLAGFPFMDALAAAIVALMIGLMGARIIWRSASELIDTGIKPEEEKQLLDLVSGIDGVTGVHELRTRHMGNGLLADIHVEVDPRISVSEGHRIAESVAQTLRQTRDDLLEVLVHIDPEDDRAAAPSSHLPSRSELLNKLRLQWQPIPGALPMDEVVLHYLDGHIDIDLHLPLDRFESAADAEKTRGDIIRVSQEIAGIGQVRVLLS</sequence>
<proteinExistence type="inferred from homology"/>
<dbReference type="GO" id="GO:0006826">
    <property type="term" value="P:iron ion transport"/>
    <property type="evidence" value="ECO:0007669"/>
    <property type="project" value="UniProtKB-KW"/>
</dbReference>
<dbReference type="InterPro" id="IPR002524">
    <property type="entry name" value="Cation_efflux"/>
</dbReference>
<evidence type="ECO:0000259" key="11">
    <source>
        <dbReference type="Pfam" id="PF16916"/>
    </source>
</evidence>
<keyword evidence="4" id="KW-0408">Iron</keyword>
<evidence type="ECO:0000256" key="5">
    <source>
        <dbReference type="ARBA" id="ARBA00022692"/>
    </source>
</evidence>
<evidence type="ECO:0000313" key="12">
    <source>
        <dbReference type="EMBL" id="SIT72698.1"/>
    </source>
</evidence>